<dbReference type="InterPro" id="IPR013644">
    <property type="entry name" value="DXP_reductoisomerase_C"/>
</dbReference>
<keyword evidence="5 9" id="KW-0560">Oxidoreductase</keyword>
<dbReference type="Proteomes" id="UP001430149">
    <property type="component" value="Unassembled WGS sequence"/>
</dbReference>
<feature type="binding site" evidence="9">
    <location>
        <position position="37"/>
    </location>
    <ligand>
        <name>NADPH</name>
        <dbReference type="ChEBI" id="CHEBI:57783"/>
    </ligand>
</feature>
<keyword evidence="6 9" id="KW-0464">Manganese</keyword>
<evidence type="ECO:0000259" key="10">
    <source>
        <dbReference type="Pfam" id="PF02670"/>
    </source>
</evidence>
<dbReference type="PANTHER" id="PTHR30525:SF0">
    <property type="entry name" value="1-DEOXY-D-XYLULOSE 5-PHOSPHATE REDUCTOISOMERASE, CHLOROPLASTIC"/>
    <property type="match status" value="1"/>
</dbReference>
<accession>A0ABS2K7R1</accession>
<dbReference type="Pfam" id="PF02670">
    <property type="entry name" value="DXP_reductoisom"/>
    <property type="match status" value="1"/>
</dbReference>
<reference evidence="13" key="1">
    <citation type="submission" date="2020-10" db="EMBL/GenBank/DDBJ databases">
        <title>Phylogeny of dyella-like bacteria.</title>
        <authorList>
            <person name="Fu J."/>
        </authorList>
    </citation>
    <scope>NUCLEOTIDE SEQUENCE</scope>
    <source>
        <strain evidence="13">DHOC52</strain>
    </source>
</reference>
<feature type="binding site" evidence="9">
    <location>
        <position position="126"/>
    </location>
    <ligand>
        <name>NADPH</name>
        <dbReference type="ChEBI" id="CHEBI:57783"/>
    </ligand>
</feature>
<evidence type="ECO:0000256" key="9">
    <source>
        <dbReference type="HAMAP-Rule" id="MF_00183"/>
    </source>
</evidence>
<evidence type="ECO:0000256" key="4">
    <source>
        <dbReference type="ARBA" id="ARBA00022857"/>
    </source>
</evidence>
<dbReference type="InterPro" id="IPR036291">
    <property type="entry name" value="NAD(P)-bd_dom_sf"/>
</dbReference>
<dbReference type="InterPro" id="IPR013512">
    <property type="entry name" value="DXP_reductoisomerase_N"/>
</dbReference>
<comment type="catalytic activity">
    <reaction evidence="8">
        <text>2-C-methyl-D-erythritol 4-phosphate + NADP(+) = 1-deoxy-D-xylulose 5-phosphate + NADPH + H(+)</text>
        <dbReference type="Rhea" id="RHEA:13717"/>
        <dbReference type="ChEBI" id="CHEBI:15378"/>
        <dbReference type="ChEBI" id="CHEBI:57783"/>
        <dbReference type="ChEBI" id="CHEBI:57792"/>
        <dbReference type="ChEBI" id="CHEBI:58262"/>
        <dbReference type="ChEBI" id="CHEBI:58349"/>
        <dbReference type="EC" id="1.1.1.267"/>
    </reaction>
    <physiologicalReaction direction="right-to-left" evidence="8">
        <dbReference type="Rhea" id="RHEA:13719"/>
    </physiologicalReaction>
</comment>
<comment type="cofactor">
    <cofactor evidence="9">
        <name>Mg(2+)</name>
        <dbReference type="ChEBI" id="CHEBI:18420"/>
    </cofactor>
    <cofactor evidence="9">
        <name>Mn(2+)</name>
        <dbReference type="ChEBI" id="CHEBI:29035"/>
    </cofactor>
</comment>
<name>A0ABS2K7R1_9GAMM</name>
<dbReference type="InterPro" id="IPR003821">
    <property type="entry name" value="DXP_reductoisomerase"/>
</dbReference>
<dbReference type="Gene3D" id="1.10.1740.10">
    <property type="match status" value="1"/>
</dbReference>
<dbReference type="PANTHER" id="PTHR30525">
    <property type="entry name" value="1-DEOXY-D-XYLULOSE 5-PHOSPHATE REDUCTOISOMERASE"/>
    <property type="match status" value="1"/>
</dbReference>
<evidence type="ECO:0000259" key="12">
    <source>
        <dbReference type="Pfam" id="PF13288"/>
    </source>
</evidence>
<comment type="similarity">
    <text evidence="2 9">Belongs to the DXR family.</text>
</comment>
<dbReference type="InterPro" id="IPR036169">
    <property type="entry name" value="DXPR_C_sf"/>
</dbReference>
<feature type="domain" description="DXP reductoisomerase C-terminal" evidence="12">
    <location>
        <begin position="295"/>
        <end position="374"/>
    </location>
</feature>
<dbReference type="Gene3D" id="3.40.50.720">
    <property type="entry name" value="NAD(P)-binding Rossmann-like Domain"/>
    <property type="match status" value="1"/>
</dbReference>
<evidence type="ECO:0000259" key="11">
    <source>
        <dbReference type="Pfam" id="PF08436"/>
    </source>
</evidence>
<keyword evidence="3 9" id="KW-0479">Metal-binding</keyword>
<evidence type="ECO:0000256" key="5">
    <source>
        <dbReference type="ARBA" id="ARBA00023002"/>
    </source>
</evidence>
<dbReference type="GO" id="GO:0030604">
    <property type="term" value="F:1-deoxy-D-xylulose-5-phosphate reductoisomerase activity"/>
    <property type="evidence" value="ECO:0007669"/>
    <property type="project" value="UniProtKB-EC"/>
</dbReference>
<evidence type="ECO:0000256" key="3">
    <source>
        <dbReference type="ARBA" id="ARBA00022723"/>
    </source>
</evidence>
<dbReference type="EMBL" id="JADIKE010000038">
    <property type="protein sequence ID" value="MBM7127216.1"/>
    <property type="molecule type" value="Genomic_DNA"/>
</dbReference>
<dbReference type="SUPFAM" id="SSF51735">
    <property type="entry name" value="NAD(P)-binding Rossmann-fold domains"/>
    <property type="match status" value="1"/>
</dbReference>
<evidence type="ECO:0000313" key="14">
    <source>
        <dbReference type="Proteomes" id="UP001430149"/>
    </source>
</evidence>
<comment type="caution">
    <text evidence="13">The sequence shown here is derived from an EMBL/GenBank/DDBJ whole genome shotgun (WGS) entry which is preliminary data.</text>
</comment>
<dbReference type="HAMAP" id="MF_00183">
    <property type="entry name" value="DXP_reductoisom"/>
    <property type="match status" value="1"/>
</dbReference>
<gene>
    <name evidence="9" type="primary">dxr</name>
    <name evidence="13" type="ORF">ISP19_17730</name>
</gene>
<dbReference type="Pfam" id="PF13288">
    <property type="entry name" value="DXPR_C"/>
    <property type="match status" value="1"/>
</dbReference>
<comment type="function">
    <text evidence="9">Catalyzes the NADPH-dependent rearrangement and reduction of 1-deoxy-D-xylulose-5-phosphate (DXP) to 2-C-methyl-D-erythritol 4-phosphate (MEP).</text>
</comment>
<keyword evidence="14" id="KW-1185">Reference proteome</keyword>
<keyword evidence="4 9" id="KW-0521">NADP</keyword>
<feature type="binding site" evidence="9">
    <location>
        <position position="10"/>
    </location>
    <ligand>
        <name>NADPH</name>
        <dbReference type="ChEBI" id="CHEBI:57783"/>
    </ligand>
</feature>
<dbReference type="InterPro" id="IPR026877">
    <property type="entry name" value="DXPR_C"/>
</dbReference>
<feature type="domain" description="1-deoxy-D-xylulose 5-phosphate reductoisomerase N-terminal" evidence="10">
    <location>
        <begin position="4"/>
        <end position="132"/>
    </location>
</feature>
<protein>
    <recommendedName>
        <fullName evidence="9">1-deoxy-D-xylulose 5-phosphate reductoisomerase</fullName>
        <shortName evidence="9">DXP reductoisomerase</shortName>
        <ecNumber evidence="9">1.1.1.267</ecNumber>
    </recommendedName>
    <alternativeName>
        <fullName evidence="9">1-deoxyxylulose-5-phosphate reductoisomerase</fullName>
    </alternativeName>
    <alternativeName>
        <fullName evidence="9">2-C-methyl-D-erythritol 4-phosphate synthase</fullName>
    </alternativeName>
</protein>
<dbReference type="EC" id="1.1.1.267" evidence="9"/>
<keyword evidence="7 9" id="KW-0414">Isoprene biosynthesis</keyword>
<evidence type="ECO:0000256" key="6">
    <source>
        <dbReference type="ARBA" id="ARBA00023211"/>
    </source>
</evidence>
<evidence type="ECO:0000256" key="8">
    <source>
        <dbReference type="ARBA" id="ARBA00048543"/>
    </source>
</evidence>
<evidence type="ECO:0000313" key="13">
    <source>
        <dbReference type="EMBL" id="MBM7127216.1"/>
    </source>
</evidence>
<feature type="binding site" evidence="9">
    <location>
        <position position="38"/>
    </location>
    <ligand>
        <name>NADPH</name>
        <dbReference type="ChEBI" id="CHEBI:57783"/>
    </ligand>
</feature>
<sequence length="384" mass="40616">MRRVAVFGATGSVGIDALDVVLRYPDRYRASVLSAHRNVEALVKLCALHRPDLAIVADPALEAELARRLAAAGVQCEVASGSKAVTQGAASTLCDTVIAAIPGLAGVAVTLAAARVGKRLLLAHQESAAVAGSLLQQAFAEGGGEWVPLSPALHAAYQCLSGERVSDDVARLALVTPGGPFLGRRRAELMTVLPDRLCTPSDRGTRRRTAVNIASLMDQGLHVIAAHQLFQLAPERVDLLVHTEERAYALIERNNGSLQAQSGESDSRRIIAQALVLETGMGPLERLSDAPTPPDRPDIATFRCLALAYQAAQAGGDAPAILNAANEVAVEAFLTGARPFLSIADLIEQVLMELPPEPVVDIQILSERDRTARAAARRVLRNAC</sequence>
<feature type="binding site" evidence="9">
    <location>
        <position position="12"/>
    </location>
    <ligand>
        <name>NADPH</name>
        <dbReference type="ChEBI" id="CHEBI:57783"/>
    </ligand>
</feature>
<feature type="domain" description="1-deoxy-D-xylulose 5-phosphate reductoisomerase C-terminal" evidence="11">
    <location>
        <begin position="154"/>
        <end position="230"/>
    </location>
</feature>
<proteinExistence type="inferred from homology"/>
<dbReference type="SUPFAM" id="SSF55347">
    <property type="entry name" value="Glyceraldehyde-3-phosphate dehydrogenase-like, C-terminal domain"/>
    <property type="match status" value="1"/>
</dbReference>
<evidence type="ECO:0000256" key="2">
    <source>
        <dbReference type="ARBA" id="ARBA00006825"/>
    </source>
</evidence>
<keyword evidence="9" id="KW-0460">Magnesium</keyword>
<feature type="binding site" evidence="9">
    <location>
        <position position="13"/>
    </location>
    <ligand>
        <name>NADPH</name>
        <dbReference type="ChEBI" id="CHEBI:57783"/>
    </ligand>
</feature>
<dbReference type="SUPFAM" id="SSF69055">
    <property type="entry name" value="1-deoxy-D-xylulose-5-phosphate reductoisomerase, C-terminal domain"/>
    <property type="match status" value="1"/>
</dbReference>
<feature type="binding site" evidence="9">
    <location>
        <position position="11"/>
    </location>
    <ligand>
        <name>NADPH</name>
        <dbReference type="ChEBI" id="CHEBI:57783"/>
    </ligand>
</feature>
<dbReference type="Pfam" id="PF08436">
    <property type="entry name" value="DXP_redisom_C"/>
    <property type="match status" value="1"/>
</dbReference>
<evidence type="ECO:0000256" key="1">
    <source>
        <dbReference type="ARBA" id="ARBA00005094"/>
    </source>
</evidence>
<comment type="caution">
    <text evidence="9">Lacks conserved residue(s) required for the propagation of feature annotation.</text>
</comment>
<comment type="pathway">
    <text evidence="1 9">Isoprenoid biosynthesis; isopentenyl diphosphate biosynthesis via DXP pathway; isopentenyl diphosphate from 1-deoxy-D-xylulose 5-phosphate: step 1/6.</text>
</comment>
<evidence type="ECO:0000256" key="7">
    <source>
        <dbReference type="ARBA" id="ARBA00023229"/>
    </source>
</evidence>
<organism evidence="13 14">
    <name type="scientific">Dyella flava</name>
    <dbReference type="NCBI Taxonomy" id="1920170"/>
    <lineage>
        <taxon>Bacteria</taxon>
        <taxon>Pseudomonadati</taxon>
        <taxon>Pseudomonadota</taxon>
        <taxon>Gammaproteobacteria</taxon>
        <taxon>Lysobacterales</taxon>
        <taxon>Rhodanobacteraceae</taxon>
        <taxon>Dyella</taxon>
    </lineage>
</organism>
<dbReference type="PIRSF" id="PIRSF006205">
    <property type="entry name" value="Dxp_reductismrs"/>
    <property type="match status" value="1"/>
</dbReference>